<feature type="domain" description="S5 DRBM" evidence="7">
    <location>
        <begin position="440"/>
        <end position="503"/>
    </location>
</feature>
<dbReference type="Gene3D" id="3.30.230.10">
    <property type="match status" value="1"/>
</dbReference>
<dbReference type="SUPFAM" id="SSF54768">
    <property type="entry name" value="dsRNA-binding domain-like"/>
    <property type="match status" value="1"/>
</dbReference>
<accession>A0ABR3JXC0</accession>
<dbReference type="EMBL" id="JASNQZ010000002">
    <property type="protein sequence ID" value="KAL0960060.1"/>
    <property type="molecule type" value="Genomic_DNA"/>
</dbReference>
<evidence type="ECO:0000256" key="2">
    <source>
        <dbReference type="ARBA" id="ARBA00022980"/>
    </source>
</evidence>
<dbReference type="InterPro" id="IPR013810">
    <property type="entry name" value="Ribosomal_uS5_N"/>
</dbReference>
<comment type="similarity">
    <text evidence="1 5">Belongs to the universal ribosomal protein uS5 family.</text>
</comment>
<evidence type="ECO:0000256" key="5">
    <source>
        <dbReference type="RuleBase" id="RU003823"/>
    </source>
</evidence>
<dbReference type="InterPro" id="IPR000851">
    <property type="entry name" value="Ribosomal_uS5"/>
</dbReference>
<dbReference type="SUPFAM" id="SSF54211">
    <property type="entry name" value="Ribosomal protein S5 domain 2-like"/>
    <property type="match status" value="1"/>
</dbReference>
<dbReference type="InterPro" id="IPR020568">
    <property type="entry name" value="Ribosomal_Su5_D2-typ_SF"/>
</dbReference>
<keyword evidence="3 4" id="KW-0687">Ribonucleoprotein</keyword>
<dbReference type="InterPro" id="IPR014721">
    <property type="entry name" value="Ribsml_uS5_D2-typ_fold_subgr"/>
</dbReference>
<name>A0ABR3JXC0_9AGAR</name>
<sequence>MHRLARQARISSLPGRWRVHQTRSACLQSLRFGKALHRYYSTPTSSTPEFDALLASIKQGAPDDELAKSVSLLFAKTFDPEHLGKLNNLLFLYAEGLDSAVLSERVSQFMSLSPDALYDESIVPTPETDTAVLEDDSEGLGVGEDEVLEKDEAWDEDVVESTESAEEAGTEGLLNSAEMALLNRRLTEVVVARAMVHLIKTTTDTTTQQRLAALPQIIAEASRKAAVMSEGGQVLPVFGPGDSLTGPTLIPLEPEVPRMIHDHDNVGSKLDQLLASPEDTDTLQSVVPHFVDDQGNTTAQLAPLLQQLGFQTSVQSGQDSVSTFQSSLNEATRESEDSNDIDLSALTGKQVEGGTPFPDLMTPDPLMDSRDVVEFPPDKGSPYHNRVVVRNHASIFHEQMISDGQDLSGDDWKPEETDETEEEQSSSANLPLGPKALSELYRFPIFNRRITQQTGKGKIHRIYSMVIVGNGDGLVGYGEGKDEDSSRAEAKAFAEAVQNMDWVERFEKRTVWTEMETKLGSTRVILRPRPVGFGLRCNPNLHQVLKAAGIKDISAKVWGSRNPINVIKAAFRMLQSGNAPLSMGDGVGGGGRKLNKGSGARGMEEVERERGRKLIGLRK</sequence>
<dbReference type="InterPro" id="IPR005324">
    <property type="entry name" value="Ribosomal_uS5_C"/>
</dbReference>
<dbReference type="Gene3D" id="3.30.160.20">
    <property type="match status" value="1"/>
</dbReference>
<evidence type="ECO:0000256" key="1">
    <source>
        <dbReference type="ARBA" id="ARBA00008945"/>
    </source>
</evidence>
<evidence type="ECO:0000256" key="4">
    <source>
        <dbReference type="PROSITE-ProRule" id="PRU00268"/>
    </source>
</evidence>
<keyword evidence="2 4" id="KW-0689">Ribosomal protein</keyword>
<keyword evidence="9" id="KW-1185">Reference proteome</keyword>
<reference evidence="9" key="1">
    <citation type="submission" date="2024-06" db="EMBL/GenBank/DDBJ databases">
        <title>Multi-omics analyses provide insights into the biosynthesis of the anticancer antibiotic pleurotin in Hohenbuehelia grisea.</title>
        <authorList>
            <person name="Weaver J.A."/>
            <person name="Alberti F."/>
        </authorList>
    </citation>
    <scope>NUCLEOTIDE SEQUENCE [LARGE SCALE GENOMIC DNA]</scope>
    <source>
        <strain evidence="9">T-177</strain>
    </source>
</reference>
<evidence type="ECO:0000256" key="6">
    <source>
        <dbReference type="SAM" id="MobiDB-lite"/>
    </source>
</evidence>
<proteinExistence type="inferred from homology"/>
<evidence type="ECO:0000313" key="9">
    <source>
        <dbReference type="Proteomes" id="UP001556367"/>
    </source>
</evidence>
<dbReference type="Pfam" id="PF00333">
    <property type="entry name" value="Ribosomal_S5"/>
    <property type="match status" value="1"/>
</dbReference>
<evidence type="ECO:0000259" key="7">
    <source>
        <dbReference type="PROSITE" id="PS50881"/>
    </source>
</evidence>
<protein>
    <recommendedName>
        <fullName evidence="7">S5 DRBM domain-containing protein</fullName>
    </recommendedName>
</protein>
<comment type="caution">
    <text evidence="8">The sequence shown here is derived from an EMBL/GenBank/DDBJ whole genome shotgun (WGS) entry which is preliminary data.</text>
</comment>
<evidence type="ECO:0000313" key="8">
    <source>
        <dbReference type="EMBL" id="KAL0960060.1"/>
    </source>
</evidence>
<dbReference type="PROSITE" id="PS50881">
    <property type="entry name" value="S5_DSRBD"/>
    <property type="match status" value="1"/>
</dbReference>
<dbReference type="PANTHER" id="PTHR48277:SF1">
    <property type="entry name" value="MITOCHONDRIAL RIBOSOMAL PROTEIN S5"/>
    <property type="match status" value="1"/>
</dbReference>
<dbReference type="Pfam" id="PF03719">
    <property type="entry name" value="Ribosomal_S5_C"/>
    <property type="match status" value="1"/>
</dbReference>
<feature type="region of interest" description="Disordered" evidence="6">
    <location>
        <begin position="582"/>
        <end position="610"/>
    </location>
</feature>
<feature type="region of interest" description="Disordered" evidence="6">
    <location>
        <begin position="401"/>
        <end position="431"/>
    </location>
</feature>
<organism evidence="8 9">
    <name type="scientific">Hohenbuehelia grisea</name>
    <dbReference type="NCBI Taxonomy" id="104357"/>
    <lineage>
        <taxon>Eukaryota</taxon>
        <taxon>Fungi</taxon>
        <taxon>Dikarya</taxon>
        <taxon>Basidiomycota</taxon>
        <taxon>Agaricomycotina</taxon>
        <taxon>Agaricomycetes</taxon>
        <taxon>Agaricomycetidae</taxon>
        <taxon>Agaricales</taxon>
        <taxon>Pleurotineae</taxon>
        <taxon>Pleurotaceae</taxon>
        <taxon>Hohenbuehelia</taxon>
    </lineage>
</organism>
<dbReference type="Proteomes" id="UP001556367">
    <property type="component" value="Unassembled WGS sequence"/>
</dbReference>
<gene>
    <name evidence="8" type="ORF">HGRIS_011708</name>
</gene>
<evidence type="ECO:0000256" key="3">
    <source>
        <dbReference type="ARBA" id="ARBA00023274"/>
    </source>
</evidence>
<dbReference type="PANTHER" id="PTHR48277">
    <property type="entry name" value="MITOCHONDRIAL RIBOSOMAL PROTEIN S5"/>
    <property type="match status" value="1"/>
</dbReference>